<dbReference type="EMBL" id="ARYN01000005">
    <property type="protein sequence ID" value="ORL46347.1"/>
    <property type="molecule type" value="Genomic_DNA"/>
</dbReference>
<evidence type="ECO:0000313" key="2">
    <source>
        <dbReference type="Proteomes" id="UP000192746"/>
    </source>
</evidence>
<gene>
    <name evidence="1" type="ORF">IIF7_07246</name>
</gene>
<sequence length="84" mass="10112">MQKILDKIEKEQLEKLKIEILQENPNCPDELKQYLMQDAYSMIGMRERTLSKEIEQRWNALERGLTKIGRTPKDFIEQMENNEK</sequence>
<keyword evidence="2" id="KW-1185">Reference proteome</keyword>
<comment type="caution">
    <text evidence="1">The sequence shown here is derived from an EMBL/GenBank/DDBJ whole genome shotgun (WGS) entry which is preliminary data.</text>
</comment>
<proteinExistence type="predicted"/>
<dbReference type="RefSeq" id="WP_084841006.1">
    <property type="nucleotide sequence ID" value="NZ_ARYN01000005.1"/>
</dbReference>
<dbReference type="STRING" id="1185767.IIF7_07246"/>
<dbReference type="AlphaFoldDB" id="A0A1Y1T5M0"/>
<evidence type="ECO:0000313" key="1">
    <source>
        <dbReference type="EMBL" id="ORL46347.1"/>
    </source>
</evidence>
<name>A0A1Y1T5M0_9FLAO</name>
<protein>
    <submittedName>
        <fullName evidence="1">Uncharacterized protein</fullName>
    </submittedName>
</protein>
<dbReference type="Proteomes" id="UP000192746">
    <property type="component" value="Unassembled WGS sequence"/>
</dbReference>
<organism evidence="1 2">
    <name type="scientific">Zunongwangia atlantica 22II14-10F7</name>
    <dbReference type="NCBI Taxonomy" id="1185767"/>
    <lineage>
        <taxon>Bacteria</taxon>
        <taxon>Pseudomonadati</taxon>
        <taxon>Bacteroidota</taxon>
        <taxon>Flavobacteriia</taxon>
        <taxon>Flavobacteriales</taxon>
        <taxon>Flavobacteriaceae</taxon>
        <taxon>Zunongwangia</taxon>
    </lineage>
</organism>
<accession>A0A1Y1T5M0</accession>
<reference evidence="1 2" key="1">
    <citation type="submission" date="2013-04" db="EMBL/GenBank/DDBJ databases">
        <title>Zunongwangia sp. 22II14-10F7 Genome Sequencing.</title>
        <authorList>
            <person name="Lai Q."/>
            <person name="Shao Z."/>
        </authorList>
    </citation>
    <scope>NUCLEOTIDE SEQUENCE [LARGE SCALE GENOMIC DNA]</scope>
    <source>
        <strain evidence="1 2">22II14-10F7</strain>
    </source>
</reference>